<organism evidence="1 2">
    <name type="scientific">Kribbella italica</name>
    <dbReference type="NCBI Taxonomy" id="1540520"/>
    <lineage>
        <taxon>Bacteria</taxon>
        <taxon>Bacillati</taxon>
        <taxon>Actinomycetota</taxon>
        <taxon>Actinomycetes</taxon>
        <taxon>Propionibacteriales</taxon>
        <taxon>Kribbellaceae</taxon>
        <taxon>Kribbella</taxon>
    </lineage>
</organism>
<protein>
    <submittedName>
        <fullName evidence="1">Transcriptional regulator GlxA family with amidase domain</fullName>
    </submittedName>
</protein>
<evidence type="ECO:0000313" key="2">
    <source>
        <dbReference type="Proteomes" id="UP000549971"/>
    </source>
</evidence>
<dbReference type="InterPro" id="IPR052158">
    <property type="entry name" value="INH-QAR"/>
</dbReference>
<dbReference type="InterPro" id="IPR029062">
    <property type="entry name" value="Class_I_gatase-like"/>
</dbReference>
<dbReference type="SUPFAM" id="SSF52317">
    <property type="entry name" value="Class I glutamine amidotransferase-like"/>
    <property type="match status" value="1"/>
</dbReference>
<reference evidence="1 2" key="1">
    <citation type="submission" date="2020-08" db="EMBL/GenBank/DDBJ databases">
        <title>Sequencing the genomes of 1000 actinobacteria strains.</title>
        <authorList>
            <person name="Klenk H.-P."/>
        </authorList>
    </citation>
    <scope>NUCLEOTIDE SEQUENCE [LARGE SCALE GENOMIC DNA]</scope>
    <source>
        <strain evidence="1 2">DSM 28967</strain>
    </source>
</reference>
<comment type="caution">
    <text evidence="1">The sequence shown here is derived from an EMBL/GenBank/DDBJ whole genome shotgun (WGS) entry which is preliminary data.</text>
</comment>
<dbReference type="AlphaFoldDB" id="A0A7W9JBL3"/>
<dbReference type="RefSeq" id="WP_337925890.1">
    <property type="nucleotide sequence ID" value="NZ_JACHMY010000001.1"/>
</dbReference>
<evidence type="ECO:0000313" key="1">
    <source>
        <dbReference type="EMBL" id="MBB5838423.1"/>
    </source>
</evidence>
<proteinExistence type="predicted"/>
<gene>
    <name evidence="1" type="ORF">HDA39_005157</name>
</gene>
<dbReference type="PANTHER" id="PTHR43130:SF3">
    <property type="entry name" value="HTH-TYPE TRANSCRIPTIONAL REGULATOR RV1931C"/>
    <property type="match status" value="1"/>
</dbReference>
<keyword evidence="2" id="KW-1185">Reference proteome</keyword>
<dbReference type="Proteomes" id="UP000549971">
    <property type="component" value="Unassembled WGS sequence"/>
</dbReference>
<sequence length="136" mass="14057">MHTVAILALDGVIGLELTGACQIFATAAGPVRGERLYDVRVCGDRDGTSVLAYDRPVFRAEAPYGLTAALSADTIVVPAAHEPASEAVAVIREAHRCGVRIASICTGAFVPGAAGVLDGAARRSTFPRLLSPATNR</sequence>
<dbReference type="GO" id="GO:0006355">
    <property type="term" value="P:regulation of DNA-templated transcription"/>
    <property type="evidence" value="ECO:0007669"/>
    <property type="project" value="TreeGrafter"/>
</dbReference>
<dbReference type="PANTHER" id="PTHR43130">
    <property type="entry name" value="ARAC-FAMILY TRANSCRIPTIONAL REGULATOR"/>
    <property type="match status" value="1"/>
</dbReference>
<accession>A0A7W9JBL3</accession>
<dbReference type="EMBL" id="JACHMY010000001">
    <property type="protein sequence ID" value="MBB5838423.1"/>
    <property type="molecule type" value="Genomic_DNA"/>
</dbReference>
<name>A0A7W9JBL3_9ACTN</name>
<dbReference type="Gene3D" id="3.40.50.880">
    <property type="match status" value="1"/>
</dbReference>